<accession>A0ABP6YXX7</accession>
<evidence type="ECO:0008006" key="4">
    <source>
        <dbReference type="Google" id="ProtNLM"/>
    </source>
</evidence>
<dbReference type="EMBL" id="BAABDQ010000027">
    <property type="protein sequence ID" value="GAA3592685.1"/>
    <property type="molecule type" value="Genomic_DNA"/>
</dbReference>
<reference evidence="3" key="1">
    <citation type="journal article" date="2019" name="Int. J. Syst. Evol. Microbiol.">
        <title>The Global Catalogue of Microorganisms (GCM) 10K type strain sequencing project: providing services to taxonomists for standard genome sequencing and annotation.</title>
        <authorList>
            <consortium name="The Broad Institute Genomics Platform"/>
            <consortium name="The Broad Institute Genome Sequencing Center for Infectious Disease"/>
            <person name="Wu L."/>
            <person name="Ma J."/>
        </authorList>
    </citation>
    <scope>NUCLEOTIDE SEQUENCE [LARGE SCALE GENOMIC DNA]</scope>
    <source>
        <strain evidence="3">JCM 17326</strain>
    </source>
</reference>
<dbReference type="RefSeq" id="WP_345571900.1">
    <property type="nucleotide sequence ID" value="NZ_BAABDQ010000027.1"/>
</dbReference>
<feature type="chain" id="PRO_5046300969" description="Secreted protein" evidence="1">
    <location>
        <begin position="29"/>
        <end position="77"/>
    </location>
</feature>
<protein>
    <recommendedName>
        <fullName evidence="4">Secreted protein</fullName>
    </recommendedName>
</protein>
<dbReference type="InterPro" id="IPR046256">
    <property type="entry name" value="DUF6289"/>
</dbReference>
<keyword evidence="1" id="KW-0732">Signal</keyword>
<keyword evidence="3" id="KW-1185">Reference proteome</keyword>
<dbReference type="Proteomes" id="UP001500630">
    <property type="component" value="Unassembled WGS sequence"/>
</dbReference>
<name>A0ABP6YXX7_9ACTN</name>
<sequence length="77" mass="8214">MIRRALLATLLGLATVAAVGATPAYARACMLDYSCVTTWYADNTYTTVVGAKYESCVGDSSMWGVRSGHPTFVETPC</sequence>
<evidence type="ECO:0000313" key="3">
    <source>
        <dbReference type="Proteomes" id="UP001500630"/>
    </source>
</evidence>
<feature type="signal peptide" evidence="1">
    <location>
        <begin position="1"/>
        <end position="28"/>
    </location>
</feature>
<organism evidence="2 3">
    <name type="scientific">Nonomuraea rosea</name>
    <dbReference type="NCBI Taxonomy" id="638574"/>
    <lineage>
        <taxon>Bacteria</taxon>
        <taxon>Bacillati</taxon>
        <taxon>Actinomycetota</taxon>
        <taxon>Actinomycetes</taxon>
        <taxon>Streptosporangiales</taxon>
        <taxon>Streptosporangiaceae</taxon>
        <taxon>Nonomuraea</taxon>
    </lineage>
</organism>
<proteinExistence type="predicted"/>
<evidence type="ECO:0000256" key="1">
    <source>
        <dbReference type="SAM" id="SignalP"/>
    </source>
</evidence>
<gene>
    <name evidence="2" type="ORF">GCM10022419_089490</name>
</gene>
<comment type="caution">
    <text evidence="2">The sequence shown here is derived from an EMBL/GenBank/DDBJ whole genome shotgun (WGS) entry which is preliminary data.</text>
</comment>
<evidence type="ECO:0000313" key="2">
    <source>
        <dbReference type="EMBL" id="GAA3592685.1"/>
    </source>
</evidence>
<dbReference type="Pfam" id="PF19806">
    <property type="entry name" value="DUF6289"/>
    <property type="match status" value="1"/>
</dbReference>